<dbReference type="OrthoDB" id="154293at2"/>
<dbReference type="GO" id="GO:0046872">
    <property type="term" value="F:metal ion binding"/>
    <property type="evidence" value="ECO:0007669"/>
    <property type="project" value="InterPro"/>
</dbReference>
<dbReference type="AlphaFoldDB" id="A0A243WC36"/>
<accession>A0A243WC36</accession>
<proteinExistence type="predicted"/>
<gene>
    <name evidence="2" type="ORF">BXP70_15350</name>
</gene>
<dbReference type="SUPFAM" id="SSF109854">
    <property type="entry name" value="DinB/YfiT-like putative metalloenzymes"/>
    <property type="match status" value="1"/>
</dbReference>
<sequence length="276" mass="31485">MSQPPIDIVHLLPQLDEKLLALLKSLTPDDWQRQTIAKLWKVKDVAAHLLDGNIRILSMLRDHYAGEPPPPIHSYQDLVNFLNGLNADWVKAMKRVSPEVLILLHEVTGKPFCDYYASLDPFAPAAFSVAWAGERESQNWMHIAREYTEKWLHQQQIRDAVQQPGLMTHEFFFPFINIFMRGLPPTYHHVAAETGTVVQLTIPTDIGGSWYLQKTENSWTLVETATHVASEVVIPPDVSWRLFSKSLRPEHVREQLVIRGNQQLGEVALQMVSVMA</sequence>
<evidence type="ECO:0000259" key="1">
    <source>
        <dbReference type="Pfam" id="PF11716"/>
    </source>
</evidence>
<evidence type="ECO:0000313" key="2">
    <source>
        <dbReference type="EMBL" id="OUJ73200.1"/>
    </source>
</evidence>
<keyword evidence="3" id="KW-1185">Reference proteome</keyword>
<dbReference type="Proteomes" id="UP000194873">
    <property type="component" value="Unassembled WGS sequence"/>
</dbReference>
<name>A0A243WC36_9BACT</name>
<dbReference type="Gene3D" id="1.20.120.450">
    <property type="entry name" value="dinb family like domain"/>
    <property type="match status" value="1"/>
</dbReference>
<comment type="caution">
    <text evidence="2">The sequence shown here is derived from an EMBL/GenBank/DDBJ whole genome shotgun (WGS) entry which is preliminary data.</text>
</comment>
<reference evidence="2 3" key="1">
    <citation type="submission" date="2017-01" db="EMBL/GenBank/DDBJ databases">
        <title>A new Hymenobacter.</title>
        <authorList>
            <person name="Liang Y."/>
            <person name="Feng F."/>
        </authorList>
    </citation>
    <scope>NUCLEOTIDE SEQUENCE [LARGE SCALE GENOMIC DNA]</scope>
    <source>
        <strain evidence="2">MIMBbqt21</strain>
    </source>
</reference>
<organism evidence="2 3">
    <name type="scientific">Hymenobacter crusticola</name>
    <dbReference type="NCBI Taxonomy" id="1770526"/>
    <lineage>
        <taxon>Bacteria</taxon>
        <taxon>Pseudomonadati</taxon>
        <taxon>Bacteroidota</taxon>
        <taxon>Cytophagia</taxon>
        <taxon>Cytophagales</taxon>
        <taxon>Hymenobacteraceae</taxon>
        <taxon>Hymenobacter</taxon>
    </lineage>
</organism>
<dbReference type="Pfam" id="PF11716">
    <property type="entry name" value="MDMPI_N"/>
    <property type="match status" value="1"/>
</dbReference>
<dbReference type="RefSeq" id="WP_086594963.1">
    <property type="nucleotide sequence ID" value="NZ_MTSE01000007.1"/>
</dbReference>
<dbReference type="EMBL" id="MTSE01000007">
    <property type="protein sequence ID" value="OUJ73200.1"/>
    <property type="molecule type" value="Genomic_DNA"/>
</dbReference>
<dbReference type="InterPro" id="IPR024344">
    <property type="entry name" value="MDMPI_metal-binding"/>
</dbReference>
<evidence type="ECO:0000313" key="3">
    <source>
        <dbReference type="Proteomes" id="UP000194873"/>
    </source>
</evidence>
<protein>
    <recommendedName>
        <fullName evidence="1">Mycothiol-dependent maleylpyruvate isomerase metal-binding domain-containing protein</fullName>
    </recommendedName>
</protein>
<dbReference type="InterPro" id="IPR034660">
    <property type="entry name" value="DinB/YfiT-like"/>
</dbReference>
<feature type="domain" description="Mycothiol-dependent maleylpyruvate isomerase metal-binding" evidence="1">
    <location>
        <begin position="14"/>
        <end position="157"/>
    </location>
</feature>